<name>A0A176RSJ0_9GAMM</name>
<comment type="caution">
    <text evidence="1">The sequence shown here is derived from an EMBL/GenBank/DDBJ whole genome shotgun (WGS) entry which is preliminary data.</text>
</comment>
<accession>A0A176RSJ0</accession>
<evidence type="ECO:0000313" key="2">
    <source>
        <dbReference type="Proteomes" id="UP000076962"/>
    </source>
</evidence>
<dbReference type="AlphaFoldDB" id="A0A176RSJ0"/>
<dbReference type="Proteomes" id="UP000076962">
    <property type="component" value="Unassembled WGS sequence"/>
</dbReference>
<protein>
    <submittedName>
        <fullName evidence="1">Uncharacterized protein</fullName>
    </submittedName>
</protein>
<reference evidence="1 2" key="1">
    <citation type="submission" date="2016-05" db="EMBL/GenBank/DDBJ databases">
        <title>Single-cell genome of chain-forming Candidatus Thiomargarita nelsonii and comparison to other large sulfur-oxidizing bacteria.</title>
        <authorList>
            <person name="Winkel M."/>
            <person name="Salman V."/>
            <person name="Woyke T."/>
            <person name="Schulz-Vogt H."/>
            <person name="Richter M."/>
            <person name="Flood B."/>
            <person name="Bailey J."/>
            <person name="Amann R."/>
            <person name="Mussmann M."/>
        </authorList>
    </citation>
    <scope>NUCLEOTIDE SEQUENCE [LARGE SCALE GENOMIC DNA]</scope>
    <source>
        <strain evidence="1 2">THI036</strain>
    </source>
</reference>
<organism evidence="1 2">
    <name type="scientific">Candidatus Thiomargarita nelsonii</name>
    <dbReference type="NCBI Taxonomy" id="1003181"/>
    <lineage>
        <taxon>Bacteria</taxon>
        <taxon>Pseudomonadati</taxon>
        <taxon>Pseudomonadota</taxon>
        <taxon>Gammaproteobacteria</taxon>
        <taxon>Thiotrichales</taxon>
        <taxon>Thiotrichaceae</taxon>
        <taxon>Thiomargarita</taxon>
    </lineage>
</organism>
<sequence length="54" mass="5870">MPIVSYYAMCNFFSTLRVEAGIPTRSVGTRKAVLVPTLCVGMPARTLRVLVGLL</sequence>
<evidence type="ECO:0000313" key="1">
    <source>
        <dbReference type="EMBL" id="OAD18687.1"/>
    </source>
</evidence>
<keyword evidence="2" id="KW-1185">Reference proteome</keyword>
<dbReference type="EMBL" id="LUTY01003131">
    <property type="protein sequence ID" value="OAD18687.1"/>
    <property type="molecule type" value="Genomic_DNA"/>
</dbReference>
<proteinExistence type="predicted"/>
<gene>
    <name evidence="1" type="ORF">THIOM_005710</name>
</gene>